<accession>A0A3N2PRV5</accession>
<feature type="compositionally biased region" description="Basic residues" evidence="1">
    <location>
        <begin position="171"/>
        <end position="182"/>
    </location>
</feature>
<feature type="compositionally biased region" description="Low complexity" evidence="1">
    <location>
        <begin position="241"/>
        <end position="260"/>
    </location>
</feature>
<evidence type="ECO:0000256" key="1">
    <source>
        <dbReference type="SAM" id="MobiDB-lite"/>
    </source>
</evidence>
<feature type="compositionally biased region" description="Low complexity" evidence="1">
    <location>
        <begin position="314"/>
        <end position="335"/>
    </location>
</feature>
<protein>
    <submittedName>
        <fullName evidence="2">Uncharacterized protein</fullName>
    </submittedName>
</protein>
<name>A0A3N2PRV5_SODAK</name>
<sequence length="467" mass="50929">MGKTIAAQAEDKGRRRKCAQVVGEVGEDDHDDDDSDTQGVGLSSSTSNKRFVSDPLQFTGIEPGDRAGHVVRRGYAYEDSGDEDEDEDDEDDDDEDEDASLVDSDDDDEYGDGTQLAVADKEEALVQAALARIRRAQERGKQEVKLNKQELAALERRRRRLQEEEEARRANERKKRKQKKQRIAIPLSQLDPTATIPKRKSQKSPAGSDDNLHRHASPANVVETQQRGPLPPMGYFPPPNTAARSRPRSSTSASQRPPSRAMEEHGSSPLQHAYPPPPAGAPISHRHVSDTTSSRPRSSRSSLPPEEAWVPHMSPASAATATATAASSGPRTRSSVDPFAFQTEGPRAPYSSGAGAVSQRHTPSPAESRRASIVPAAARGGRGSRRPSPDRPETDSASETSDPDTSDDLGNGVQIVEPPRRGRRREEIIVEEEPAPSRRSSRNKKPVNPSPVKKKSSSSSVWKKKKK</sequence>
<evidence type="ECO:0000313" key="2">
    <source>
        <dbReference type="EMBL" id="ROT37190.1"/>
    </source>
</evidence>
<proteinExistence type="predicted"/>
<keyword evidence="3" id="KW-1185">Reference proteome</keyword>
<reference evidence="2 3" key="1">
    <citation type="journal article" date="2018" name="Mol. Ecol.">
        <title>The obligate alkalophilic soda-lake fungus Sodiomyces alkalinus has shifted to a protein diet.</title>
        <authorList>
            <person name="Grum-Grzhimaylo A.A."/>
            <person name="Falkoski D.L."/>
            <person name="van den Heuvel J."/>
            <person name="Valero-Jimenez C.A."/>
            <person name="Min B."/>
            <person name="Choi I.G."/>
            <person name="Lipzen A."/>
            <person name="Daum C.G."/>
            <person name="Aanen D.K."/>
            <person name="Tsang A."/>
            <person name="Henrissat B."/>
            <person name="Bilanenko E.N."/>
            <person name="de Vries R.P."/>
            <person name="van Kan J.A.L."/>
            <person name="Grigoriev I.V."/>
            <person name="Debets A.J.M."/>
        </authorList>
    </citation>
    <scope>NUCLEOTIDE SEQUENCE [LARGE SCALE GENOMIC DNA]</scope>
    <source>
        <strain evidence="2 3">F11</strain>
    </source>
</reference>
<dbReference type="Proteomes" id="UP000272025">
    <property type="component" value="Unassembled WGS sequence"/>
</dbReference>
<feature type="compositionally biased region" description="Pro residues" evidence="1">
    <location>
        <begin position="229"/>
        <end position="240"/>
    </location>
</feature>
<dbReference type="RefSeq" id="XP_028464996.1">
    <property type="nucleotide sequence ID" value="XM_028614319.1"/>
</dbReference>
<feature type="compositionally biased region" description="Acidic residues" evidence="1">
    <location>
        <begin position="79"/>
        <end position="111"/>
    </location>
</feature>
<feature type="compositionally biased region" description="Basic and acidic residues" evidence="1">
    <location>
        <begin position="418"/>
        <end position="428"/>
    </location>
</feature>
<dbReference type="STRING" id="1314773.A0A3N2PRV5"/>
<dbReference type="EMBL" id="ML119057">
    <property type="protein sequence ID" value="ROT37190.1"/>
    <property type="molecule type" value="Genomic_DNA"/>
</dbReference>
<evidence type="ECO:0000313" key="3">
    <source>
        <dbReference type="Proteomes" id="UP000272025"/>
    </source>
</evidence>
<dbReference type="OrthoDB" id="63113at2759"/>
<dbReference type="GeneID" id="39582797"/>
<feature type="compositionally biased region" description="Acidic residues" evidence="1">
    <location>
        <begin position="25"/>
        <end position="36"/>
    </location>
</feature>
<feature type="compositionally biased region" description="Basic residues" evidence="1">
    <location>
        <begin position="452"/>
        <end position="467"/>
    </location>
</feature>
<feature type="region of interest" description="Disordered" evidence="1">
    <location>
        <begin position="1"/>
        <end position="114"/>
    </location>
</feature>
<feature type="region of interest" description="Disordered" evidence="1">
    <location>
        <begin position="158"/>
        <end position="467"/>
    </location>
</feature>
<organism evidence="2 3">
    <name type="scientific">Sodiomyces alkalinus (strain CBS 110278 / VKM F-3762 / F11)</name>
    <name type="common">Alkaliphilic filamentous fungus</name>
    <dbReference type="NCBI Taxonomy" id="1314773"/>
    <lineage>
        <taxon>Eukaryota</taxon>
        <taxon>Fungi</taxon>
        <taxon>Dikarya</taxon>
        <taxon>Ascomycota</taxon>
        <taxon>Pezizomycotina</taxon>
        <taxon>Sordariomycetes</taxon>
        <taxon>Hypocreomycetidae</taxon>
        <taxon>Glomerellales</taxon>
        <taxon>Plectosphaerellaceae</taxon>
        <taxon>Sodiomyces</taxon>
    </lineage>
</organism>
<feature type="compositionally biased region" description="Low complexity" evidence="1">
    <location>
        <begin position="293"/>
        <end position="305"/>
    </location>
</feature>
<gene>
    <name evidence="2" type="ORF">SODALDRAFT_360874</name>
</gene>
<dbReference type="AlphaFoldDB" id="A0A3N2PRV5"/>